<evidence type="ECO:0000313" key="2">
    <source>
        <dbReference type="Proteomes" id="UP000321635"/>
    </source>
</evidence>
<dbReference type="EMBL" id="BJYF01000044">
    <property type="protein sequence ID" value="GEN61555.1"/>
    <property type="molecule type" value="Genomic_DNA"/>
</dbReference>
<gene>
    <name evidence="1" type="ORF">ANI02nite_34390</name>
</gene>
<sequence length="192" mass="20988">MTEESNRPFGRGQPDEDLEISDAAWRARLIATFRSNSRAQMIWRRHAPDSRLPPRQFVACTDGMSDLAGVVIGGDALVTTQPAAWDTDGTFTMLADDGCILTVNGWMSTAIAEEIFESEELTMDTPANARFDSVFDLLVLKAGLARMLAQSPAAKSFWDIHLKRLGAAPGRKDRCRNASSVLTSERILGSGL</sequence>
<reference evidence="1 2" key="1">
    <citation type="submission" date="2019-07" db="EMBL/GenBank/DDBJ databases">
        <title>Whole genome shotgun sequence of Acetobacter nitrogenifigens NBRC 105050.</title>
        <authorList>
            <person name="Hosoyama A."/>
            <person name="Uohara A."/>
            <person name="Ohji S."/>
            <person name="Ichikawa N."/>
        </authorList>
    </citation>
    <scope>NUCLEOTIDE SEQUENCE [LARGE SCALE GENOMIC DNA]</scope>
    <source>
        <strain evidence="1 2">NBRC 105050</strain>
    </source>
</reference>
<name>A0A511XF73_9PROT</name>
<keyword evidence="2" id="KW-1185">Reference proteome</keyword>
<protein>
    <submittedName>
        <fullName evidence="1">Uncharacterized protein</fullName>
    </submittedName>
</protein>
<organism evidence="1 2">
    <name type="scientific">Acetobacter nitrogenifigens DSM 23921 = NBRC 105050</name>
    <dbReference type="NCBI Taxonomy" id="1120919"/>
    <lineage>
        <taxon>Bacteria</taxon>
        <taxon>Pseudomonadati</taxon>
        <taxon>Pseudomonadota</taxon>
        <taxon>Alphaproteobacteria</taxon>
        <taxon>Acetobacterales</taxon>
        <taxon>Acetobacteraceae</taxon>
        <taxon>Acetobacter</taxon>
    </lineage>
</organism>
<dbReference type="STRING" id="1120919.GCA_000429165_03690"/>
<dbReference type="RefSeq" id="WP_026399085.1">
    <property type="nucleotide sequence ID" value="NZ_AUBI01000029.1"/>
</dbReference>
<comment type="caution">
    <text evidence="1">The sequence shown here is derived from an EMBL/GenBank/DDBJ whole genome shotgun (WGS) entry which is preliminary data.</text>
</comment>
<dbReference type="OrthoDB" id="7220384at2"/>
<dbReference type="Proteomes" id="UP000321635">
    <property type="component" value="Unassembled WGS sequence"/>
</dbReference>
<proteinExistence type="predicted"/>
<dbReference type="AlphaFoldDB" id="A0A511XF73"/>
<evidence type="ECO:0000313" key="1">
    <source>
        <dbReference type="EMBL" id="GEN61555.1"/>
    </source>
</evidence>
<accession>A0A511XF73</accession>